<organism evidence="3 4">
    <name type="scientific">Agathobaculum faecis</name>
    <dbReference type="NCBI Taxonomy" id="2763013"/>
    <lineage>
        <taxon>Bacteria</taxon>
        <taxon>Bacillati</taxon>
        <taxon>Bacillota</taxon>
        <taxon>Clostridia</taxon>
        <taxon>Eubacteriales</taxon>
        <taxon>Butyricicoccaceae</taxon>
        <taxon>Agathobaculum</taxon>
    </lineage>
</organism>
<dbReference type="CDD" id="cd02440">
    <property type="entry name" value="AdoMet_MTases"/>
    <property type="match status" value="1"/>
</dbReference>
<evidence type="ECO:0000313" key="4">
    <source>
        <dbReference type="Proteomes" id="UP000606499"/>
    </source>
</evidence>
<dbReference type="EMBL" id="JACOPL010000034">
    <property type="protein sequence ID" value="MBC5726831.1"/>
    <property type="molecule type" value="Genomic_DNA"/>
</dbReference>
<dbReference type="EC" id="2.7.1.25" evidence="3"/>
<name>A0A923LYR4_9FIRM</name>
<proteinExistence type="predicted"/>
<dbReference type="InterPro" id="IPR059117">
    <property type="entry name" value="APS_kinase_dom"/>
</dbReference>
<gene>
    <name evidence="3" type="ORF">H8S45_15415</name>
</gene>
<dbReference type="PANTHER" id="PTHR42700:SF1">
    <property type="entry name" value="SULFATE ADENYLYLTRANSFERASE"/>
    <property type="match status" value="1"/>
</dbReference>
<sequence>MEHKGTVYFFTGLSGAGKTTLGGLFYQRLKATKPNVVYLDGDAIRPIFGEDSGYTQDDRLRWAGRIFRVCKMLADQGIDVICCSIAMFSSVRRWNRENISQYKEIYIRVKKETLLARNQKGLYTAGCNVVGVDIPFDEPQSSDLVVQNDGEQTPQELVEQIEHILYPNIVENPIDNRDYWNRYYQDQICTIEPSPFARYVATMTGAGGRLVDLGCGNGRDALFFADIGLDVVAIDLSDAAIRMLQKLERGNPHFICGDFINESVHQSKSYDYAYSRFTIHAINSKQEQLLLRSMYRALKPGGKFFIEVRGIHDPLYGKGQQQERNAFFYNNHYRRFIVMDELVAALRKIGFRVEYAQERTGFAPYGNDDPPVIRIVAIRQEG</sequence>
<dbReference type="InterPro" id="IPR050512">
    <property type="entry name" value="Sulf_AdTrans/APS_kinase"/>
</dbReference>
<feature type="domain" description="APS kinase" evidence="2">
    <location>
        <begin position="4"/>
        <end position="147"/>
    </location>
</feature>
<dbReference type="InterPro" id="IPR027417">
    <property type="entry name" value="P-loop_NTPase"/>
</dbReference>
<keyword evidence="3" id="KW-0418">Kinase</keyword>
<dbReference type="PANTHER" id="PTHR42700">
    <property type="entry name" value="SULFATE ADENYLYLTRANSFERASE"/>
    <property type="match status" value="1"/>
</dbReference>
<dbReference type="GO" id="GO:0019379">
    <property type="term" value="P:sulfate assimilation, phosphoadenylyl sulfate reduction by phosphoadenylyl-sulfate reductase (thioredoxin)"/>
    <property type="evidence" value="ECO:0007669"/>
    <property type="project" value="TreeGrafter"/>
</dbReference>
<protein>
    <submittedName>
        <fullName evidence="3">Adenylyl-sulfate kinase</fullName>
        <ecNumber evidence="3">2.7.1.25</ecNumber>
    </submittedName>
</protein>
<dbReference type="SUPFAM" id="SSF53335">
    <property type="entry name" value="S-adenosyl-L-methionine-dependent methyltransferases"/>
    <property type="match status" value="1"/>
</dbReference>
<dbReference type="Gene3D" id="3.40.50.150">
    <property type="entry name" value="Vaccinia Virus protein VP39"/>
    <property type="match status" value="1"/>
</dbReference>
<dbReference type="GO" id="GO:0005737">
    <property type="term" value="C:cytoplasm"/>
    <property type="evidence" value="ECO:0007669"/>
    <property type="project" value="TreeGrafter"/>
</dbReference>
<evidence type="ECO:0000259" key="2">
    <source>
        <dbReference type="Pfam" id="PF01583"/>
    </source>
</evidence>
<dbReference type="GO" id="GO:0004020">
    <property type="term" value="F:adenylylsulfate kinase activity"/>
    <property type="evidence" value="ECO:0007669"/>
    <property type="project" value="UniProtKB-EC"/>
</dbReference>
<dbReference type="RefSeq" id="WP_107631856.1">
    <property type="nucleotide sequence ID" value="NZ_JACOPL010000034.1"/>
</dbReference>
<comment type="caution">
    <text evidence="3">The sequence shown here is derived from an EMBL/GenBank/DDBJ whole genome shotgun (WGS) entry which is preliminary data.</text>
</comment>
<dbReference type="GO" id="GO:0010134">
    <property type="term" value="P:sulfate assimilation via adenylyl sulfate reduction"/>
    <property type="evidence" value="ECO:0007669"/>
    <property type="project" value="TreeGrafter"/>
</dbReference>
<dbReference type="SUPFAM" id="SSF52540">
    <property type="entry name" value="P-loop containing nucleoside triphosphate hydrolases"/>
    <property type="match status" value="1"/>
</dbReference>
<dbReference type="Gene3D" id="3.40.50.300">
    <property type="entry name" value="P-loop containing nucleotide triphosphate hydrolases"/>
    <property type="match status" value="1"/>
</dbReference>
<dbReference type="Pfam" id="PF13489">
    <property type="entry name" value="Methyltransf_23"/>
    <property type="match status" value="1"/>
</dbReference>
<dbReference type="Pfam" id="PF01583">
    <property type="entry name" value="APS_kinase"/>
    <property type="match status" value="1"/>
</dbReference>
<dbReference type="GO" id="GO:0004781">
    <property type="term" value="F:sulfate adenylyltransferase (ATP) activity"/>
    <property type="evidence" value="ECO:0007669"/>
    <property type="project" value="TreeGrafter"/>
</dbReference>
<dbReference type="Proteomes" id="UP000606499">
    <property type="component" value="Unassembled WGS sequence"/>
</dbReference>
<evidence type="ECO:0000313" key="3">
    <source>
        <dbReference type="EMBL" id="MBC5726831.1"/>
    </source>
</evidence>
<keyword evidence="1 3" id="KW-0808">Transferase</keyword>
<keyword evidence="4" id="KW-1185">Reference proteome</keyword>
<evidence type="ECO:0000256" key="1">
    <source>
        <dbReference type="ARBA" id="ARBA00022679"/>
    </source>
</evidence>
<accession>A0A923LYR4</accession>
<dbReference type="NCBIfam" id="NF004041">
    <property type="entry name" value="PRK05541.1"/>
    <property type="match status" value="1"/>
</dbReference>
<reference evidence="3" key="1">
    <citation type="submission" date="2020-08" db="EMBL/GenBank/DDBJ databases">
        <title>Genome public.</title>
        <authorList>
            <person name="Liu C."/>
            <person name="Sun Q."/>
        </authorList>
    </citation>
    <scope>NUCLEOTIDE SEQUENCE</scope>
    <source>
        <strain evidence="3">NSJ-28</strain>
    </source>
</reference>
<dbReference type="AlphaFoldDB" id="A0A923LYR4"/>
<dbReference type="InterPro" id="IPR029063">
    <property type="entry name" value="SAM-dependent_MTases_sf"/>
</dbReference>